<proteinExistence type="predicted"/>
<keyword evidence="2" id="KW-1185">Reference proteome</keyword>
<name>A0ABP9SQY1_9ACTN</name>
<gene>
    <name evidence="1" type="ORF">GCM10023322_75450</name>
</gene>
<evidence type="ECO:0000313" key="1">
    <source>
        <dbReference type="EMBL" id="GAA5199565.1"/>
    </source>
</evidence>
<accession>A0ABP9SQY1</accession>
<dbReference type="EMBL" id="BAABJQ010000038">
    <property type="protein sequence ID" value="GAA5199565.1"/>
    <property type="molecule type" value="Genomic_DNA"/>
</dbReference>
<organism evidence="1 2">
    <name type="scientific">Rugosimonospora acidiphila</name>
    <dbReference type="NCBI Taxonomy" id="556531"/>
    <lineage>
        <taxon>Bacteria</taxon>
        <taxon>Bacillati</taxon>
        <taxon>Actinomycetota</taxon>
        <taxon>Actinomycetes</taxon>
        <taxon>Micromonosporales</taxon>
        <taxon>Micromonosporaceae</taxon>
        <taxon>Rugosimonospora</taxon>
    </lineage>
</organism>
<dbReference type="Proteomes" id="UP001501570">
    <property type="component" value="Unassembled WGS sequence"/>
</dbReference>
<protein>
    <submittedName>
        <fullName evidence="1">Uncharacterized protein</fullName>
    </submittedName>
</protein>
<evidence type="ECO:0000313" key="2">
    <source>
        <dbReference type="Proteomes" id="UP001501570"/>
    </source>
</evidence>
<comment type="caution">
    <text evidence="1">The sequence shown here is derived from an EMBL/GenBank/DDBJ whole genome shotgun (WGS) entry which is preliminary data.</text>
</comment>
<reference evidence="2" key="1">
    <citation type="journal article" date="2019" name="Int. J. Syst. Evol. Microbiol.">
        <title>The Global Catalogue of Microorganisms (GCM) 10K type strain sequencing project: providing services to taxonomists for standard genome sequencing and annotation.</title>
        <authorList>
            <consortium name="The Broad Institute Genomics Platform"/>
            <consortium name="The Broad Institute Genome Sequencing Center for Infectious Disease"/>
            <person name="Wu L."/>
            <person name="Ma J."/>
        </authorList>
    </citation>
    <scope>NUCLEOTIDE SEQUENCE [LARGE SCALE GENOMIC DNA]</scope>
    <source>
        <strain evidence="2">JCM 18304</strain>
    </source>
</reference>
<sequence length="157" mass="16348">MRAGEEQLIGALIPPKIANRADRVPAPMPVLPRLSLPSDQNPDGLVLGMARLDRSGRLSARDLLGALGWQPGHRIDIGIVAGVLVASSSPTGQHVVHGRGELSLPATARSMCNLPPGVSVLLAASPAQNVLVIHPVATVARLLIEHHARLTAGGEHV</sequence>